<dbReference type="Proteomes" id="UP001596189">
    <property type="component" value="Unassembled WGS sequence"/>
</dbReference>
<comment type="subcellular location">
    <subcellularLocation>
        <location evidence="1 7">Cell membrane</location>
        <topology evidence="1 7">Multi-pass membrane protein</topology>
    </subcellularLocation>
</comment>
<dbReference type="Gene3D" id="1.10.3720.10">
    <property type="entry name" value="MetI-like"/>
    <property type="match status" value="1"/>
</dbReference>
<feature type="domain" description="ABC transmembrane type-1" evidence="8">
    <location>
        <begin position="110"/>
        <end position="319"/>
    </location>
</feature>
<evidence type="ECO:0000256" key="6">
    <source>
        <dbReference type="ARBA" id="ARBA00023136"/>
    </source>
</evidence>
<dbReference type="SUPFAM" id="SSF161098">
    <property type="entry name" value="MetI-like"/>
    <property type="match status" value="1"/>
</dbReference>
<dbReference type="CDD" id="cd06261">
    <property type="entry name" value="TM_PBP2"/>
    <property type="match status" value="1"/>
</dbReference>
<dbReference type="PANTHER" id="PTHR43163:SF6">
    <property type="entry name" value="DIPEPTIDE TRANSPORT SYSTEM PERMEASE PROTEIN DPPB-RELATED"/>
    <property type="match status" value="1"/>
</dbReference>
<reference evidence="10" key="1">
    <citation type="journal article" date="2019" name="Int. J. Syst. Evol. Microbiol.">
        <title>The Global Catalogue of Microorganisms (GCM) 10K type strain sequencing project: providing services to taxonomists for standard genome sequencing and annotation.</title>
        <authorList>
            <consortium name="The Broad Institute Genomics Platform"/>
            <consortium name="The Broad Institute Genome Sequencing Center for Infectious Disease"/>
            <person name="Wu L."/>
            <person name="Ma J."/>
        </authorList>
    </citation>
    <scope>NUCLEOTIDE SEQUENCE [LARGE SCALE GENOMIC DNA]</scope>
    <source>
        <strain evidence="10">KACC 14249</strain>
    </source>
</reference>
<feature type="transmembrane region" description="Helical" evidence="7">
    <location>
        <begin position="254"/>
        <end position="276"/>
    </location>
</feature>
<evidence type="ECO:0000259" key="8">
    <source>
        <dbReference type="PROSITE" id="PS50928"/>
    </source>
</evidence>
<keyword evidence="10" id="KW-1185">Reference proteome</keyword>
<protein>
    <submittedName>
        <fullName evidence="9">ABC transporter permease</fullName>
    </submittedName>
</protein>
<keyword evidence="5 7" id="KW-1133">Transmembrane helix</keyword>
<accession>A0ABW1JHX3</accession>
<name>A0ABW1JHX3_9ACTN</name>
<dbReference type="RefSeq" id="WP_345717492.1">
    <property type="nucleotide sequence ID" value="NZ_BAABFP010000007.1"/>
</dbReference>
<dbReference type="InterPro" id="IPR035906">
    <property type="entry name" value="MetI-like_sf"/>
</dbReference>
<evidence type="ECO:0000313" key="9">
    <source>
        <dbReference type="EMBL" id="MFC6008961.1"/>
    </source>
</evidence>
<feature type="transmembrane region" description="Helical" evidence="7">
    <location>
        <begin position="117"/>
        <end position="137"/>
    </location>
</feature>
<evidence type="ECO:0000313" key="10">
    <source>
        <dbReference type="Proteomes" id="UP001596189"/>
    </source>
</evidence>
<dbReference type="PROSITE" id="PS50928">
    <property type="entry name" value="ABC_TM1"/>
    <property type="match status" value="1"/>
</dbReference>
<gene>
    <name evidence="9" type="ORF">ACFQDO_17645</name>
</gene>
<dbReference type="PANTHER" id="PTHR43163">
    <property type="entry name" value="DIPEPTIDE TRANSPORT SYSTEM PERMEASE PROTEIN DPPB-RELATED"/>
    <property type="match status" value="1"/>
</dbReference>
<proteinExistence type="inferred from homology"/>
<keyword evidence="3" id="KW-1003">Cell membrane</keyword>
<feature type="transmembrane region" description="Helical" evidence="7">
    <location>
        <begin position="296"/>
        <end position="322"/>
    </location>
</feature>
<comment type="caution">
    <text evidence="9">The sequence shown here is derived from an EMBL/GenBank/DDBJ whole genome shotgun (WGS) entry which is preliminary data.</text>
</comment>
<evidence type="ECO:0000256" key="2">
    <source>
        <dbReference type="ARBA" id="ARBA00022448"/>
    </source>
</evidence>
<keyword evidence="4 7" id="KW-0812">Transmembrane</keyword>
<evidence type="ECO:0000256" key="4">
    <source>
        <dbReference type="ARBA" id="ARBA00022692"/>
    </source>
</evidence>
<dbReference type="InterPro" id="IPR000515">
    <property type="entry name" value="MetI-like"/>
</dbReference>
<comment type="similarity">
    <text evidence="7">Belongs to the binding-protein-dependent transport system permease family.</text>
</comment>
<feature type="transmembrane region" description="Helical" evidence="7">
    <location>
        <begin position="191"/>
        <end position="211"/>
    </location>
</feature>
<evidence type="ECO:0000256" key="7">
    <source>
        <dbReference type="RuleBase" id="RU363032"/>
    </source>
</evidence>
<dbReference type="Pfam" id="PF19300">
    <property type="entry name" value="BPD_transp_1_N"/>
    <property type="match status" value="1"/>
</dbReference>
<keyword evidence="2 7" id="KW-0813">Transport</keyword>
<feature type="transmembrane region" description="Helical" evidence="7">
    <location>
        <begin position="149"/>
        <end position="171"/>
    </location>
</feature>
<evidence type="ECO:0000256" key="5">
    <source>
        <dbReference type="ARBA" id="ARBA00022989"/>
    </source>
</evidence>
<keyword evidence="6 7" id="KW-0472">Membrane</keyword>
<organism evidence="9 10">
    <name type="scientific">Angustibacter luteus</name>
    <dbReference type="NCBI Taxonomy" id="658456"/>
    <lineage>
        <taxon>Bacteria</taxon>
        <taxon>Bacillati</taxon>
        <taxon>Actinomycetota</taxon>
        <taxon>Actinomycetes</taxon>
        <taxon>Kineosporiales</taxon>
        <taxon>Kineosporiaceae</taxon>
    </lineage>
</organism>
<evidence type="ECO:0000256" key="3">
    <source>
        <dbReference type="ARBA" id="ARBA00022475"/>
    </source>
</evidence>
<dbReference type="Pfam" id="PF00528">
    <property type="entry name" value="BPD_transp_1"/>
    <property type="match status" value="1"/>
</dbReference>
<feature type="transmembrane region" description="Helical" evidence="7">
    <location>
        <begin position="9"/>
        <end position="30"/>
    </location>
</feature>
<dbReference type="EMBL" id="JBHSRD010000008">
    <property type="protein sequence ID" value="MFC6008961.1"/>
    <property type="molecule type" value="Genomic_DNA"/>
</dbReference>
<dbReference type="InterPro" id="IPR045621">
    <property type="entry name" value="BPD_transp_1_N"/>
</dbReference>
<sequence>MGTYIIRRLIAMILMLIALSMLVFGIFTILPADPASLTCGKSCNAQVIAQNRIRLGYDKPIYEQYLKFVKGIFVGRTYGTGAVAFECPAPSLGYSFTKQACVTDLIKTRLPVTATEAVGACILWLITGVSVGILAALKRGRWQDRAATGAALIGYSFPTFFIGLVLQYFVFFKFQIMDYAAYTPFADDPTAWFKSFILPWITLALVFAAFYSRLTRNQMLETLGEDYIRTARAKGLTERVVIGKHALRSGLTPIVTAAGLDLATLLGGVVITEQIFGLPGLGKLSLDAAVTSDLPLIVGMVLLASTFVIVANLVVDLLYAVIDPRVRLS</sequence>
<evidence type="ECO:0000256" key="1">
    <source>
        <dbReference type="ARBA" id="ARBA00004651"/>
    </source>
</evidence>